<comment type="caution">
    <text evidence="3">The sequence shown here is derived from an EMBL/GenBank/DDBJ whole genome shotgun (WGS) entry which is preliminary data.</text>
</comment>
<dbReference type="InParanoid" id="A0A096PBJ4"/>
<dbReference type="GeneID" id="9837579"/>
<name>A0A096PBJ4_OSTTA</name>
<accession>A0A096PBJ4</accession>
<protein>
    <submittedName>
        <fullName evidence="3">Unnamed product</fullName>
    </submittedName>
</protein>
<evidence type="ECO:0000256" key="1">
    <source>
        <dbReference type="SAM" id="MobiDB-lite"/>
    </source>
</evidence>
<dbReference type="OrthoDB" id="495172at2759"/>
<dbReference type="RefSeq" id="XP_022841290.1">
    <property type="nucleotide sequence ID" value="XM_022982509.1"/>
</dbReference>
<dbReference type="Proteomes" id="UP000009170">
    <property type="component" value="Unassembled WGS sequence"/>
</dbReference>
<dbReference type="KEGG" id="ota:OT_ostta14g00580"/>
<evidence type="ECO:0000313" key="4">
    <source>
        <dbReference type="Proteomes" id="UP000009170"/>
    </source>
</evidence>
<evidence type="ECO:0000313" key="3">
    <source>
        <dbReference type="EMBL" id="CEG01988.1"/>
    </source>
</evidence>
<keyword evidence="4" id="KW-1185">Reference proteome</keyword>
<feature type="region of interest" description="Disordered" evidence="1">
    <location>
        <begin position="74"/>
        <end position="93"/>
    </location>
</feature>
<reference evidence="3 4" key="2">
    <citation type="journal article" date="2014" name="BMC Genomics">
        <title>An improved genome of the model marine alga Ostreococcus tauri unfolds by assessing Illumina de novo assemblies.</title>
        <authorList>
            <person name="Blanc-Mathieu R."/>
            <person name="Verhelst B."/>
            <person name="Derelle E."/>
            <person name="Rombauts S."/>
            <person name="Bouget F.Y."/>
            <person name="Carre I."/>
            <person name="Chateau A."/>
            <person name="Eyre-Walker A."/>
            <person name="Grimsley N."/>
            <person name="Moreau H."/>
            <person name="Piegu B."/>
            <person name="Rivals E."/>
            <person name="Schackwitz W."/>
            <person name="Van de Peer Y."/>
            <person name="Piganeau G."/>
        </authorList>
    </citation>
    <scope>NUCLEOTIDE SEQUENCE [LARGE SCALE GENOMIC DNA]</scope>
    <source>
        <strain evidence="4">OTTH 0595 / CCAP 157/2 / RCC745</strain>
    </source>
</reference>
<proteinExistence type="predicted"/>
<dbReference type="Gene3D" id="3.10.129.110">
    <property type="entry name" value="Polyketide synthase dehydratase"/>
    <property type="match status" value="1"/>
</dbReference>
<dbReference type="Pfam" id="PF14765">
    <property type="entry name" value="PS-DH"/>
    <property type="match status" value="1"/>
</dbReference>
<feature type="domain" description="Polyketide synthase dehydratase" evidence="2">
    <location>
        <begin position="87"/>
        <end position="128"/>
    </location>
</feature>
<evidence type="ECO:0000259" key="2">
    <source>
        <dbReference type="Pfam" id="PF14765"/>
    </source>
</evidence>
<organism evidence="3 4">
    <name type="scientific">Ostreococcus tauri</name>
    <name type="common">Marine green alga</name>
    <dbReference type="NCBI Taxonomy" id="70448"/>
    <lineage>
        <taxon>Eukaryota</taxon>
        <taxon>Viridiplantae</taxon>
        <taxon>Chlorophyta</taxon>
        <taxon>Mamiellophyceae</taxon>
        <taxon>Mamiellales</taxon>
        <taxon>Bathycoccaceae</taxon>
        <taxon>Ostreococcus</taxon>
    </lineage>
</organism>
<feature type="compositionally biased region" description="Basic and acidic residues" evidence="1">
    <location>
        <begin position="76"/>
        <end position="85"/>
    </location>
</feature>
<gene>
    <name evidence="3" type="ORF">OT_ostta14g00580</name>
</gene>
<dbReference type="InterPro" id="IPR049551">
    <property type="entry name" value="PKS_DH_C"/>
</dbReference>
<sequence length="146" mass="16130">MASEASTKMYRIGEGPYALNEDDSAVDPVAFREALMNDAEKLKHIERDEELAKALLGEDTGTMQEALKKVMAIAKQQREQDDHSDMNSTDIMRARCTVPRDPTVLYQGMLKAGLQYGPSFRLLSQVWIPEALDKEQRAGGGLGAGE</sequence>
<dbReference type="AlphaFoldDB" id="A0A096PBJ4"/>
<dbReference type="EMBL" id="CAID01000014">
    <property type="protein sequence ID" value="CEG01988.1"/>
    <property type="molecule type" value="Genomic_DNA"/>
</dbReference>
<reference evidence="4" key="1">
    <citation type="journal article" date="2006" name="Proc. Natl. Acad. Sci. U.S.A.">
        <title>Genome analysis of the smallest free-living eukaryote Ostreococcus tauri unveils many unique features.</title>
        <authorList>
            <person name="Derelle E."/>
            <person name="Ferraz C."/>
            <person name="Rombauts S."/>
            <person name="Rouze P."/>
            <person name="Worden A.Z."/>
            <person name="Robbens S."/>
            <person name="Partensky F."/>
            <person name="Degroeve S."/>
            <person name="Echeynie S."/>
            <person name="Cooke R."/>
            <person name="Saeys Y."/>
            <person name="Wuyts J."/>
            <person name="Jabbari K."/>
            <person name="Bowler C."/>
            <person name="Panaud O."/>
            <person name="Piegu B."/>
            <person name="Ball S.G."/>
            <person name="Ral J.-P."/>
            <person name="Bouget F.-Y."/>
            <person name="Piganeau G."/>
            <person name="De Baets B."/>
            <person name="Picard A."/>
            <person name="Delseny M."/>
            <person name="Demaille J."/>
            <person name="Van de Peer Y."/>
            <person name="Moreau H."/>
        </authorList>
    </citation>
    <scope>NUCLEOTIDE SEQUENCE [LARGE SCALE GENOMIC DNA]</scope>
    <source>
        <strain evidence="4">OTTH 0595 / CCAP 157/2 / RCC745</strain>
    </source>
</reference>
<dbReference type="InterPro" id="IPR042104">
    <property type="entry name" value="PKS_dehydratase_sf"/>
</dbReference>